<keyword evidence="3 6" id="KW-0812">Transmembrane</keyword>
<evidence type="ECO:0000256" key="4">
    <source>
        <dbReference type="ARBA" id="ARBA00022989"/>
    </source>
</evidence>
<comment type="similarity">
    <text evidence="2 6">Belongs to the 4-toluene sulfonate uptake permease (TSUP) (TC 2.A.102) family.</text>
</comment>
<evidence type="ECO:0000256" key="2">
    <source>
        <dbReference type="ARBA" id="ARBA00009142"/>
    </source>
</evidence>
<name>A0ABT6VMS8_9GAMM</name>
<sequence>MYLLTGTIFSLAVFLTSALSGVFGMAGGLLLLWFLLLLFPATAAIAVHGIIQLSANFSRAWISRSYIVWPVVAKITTGVLIAAGVLLIVNYTPNAATISLAIGLMPLLVWMPTNWVKLDASRSGHALGCGLTAGGLTIAAGVSGPLIDIFFIRTHMGRRQIVATKATIQVISHAIKTIFYLDAALSLSKGEWGFVLLAAPLAIVGTNAGNYMLMRMTDANFRALSRWIVTAIGVFYFIQWLFLVSWD</sequence>
<dbReference type="Proteomes" id="UP001244242">
    <property type="component" value="Unassembled WGS sequence"/>
</dbReference>
<organism evidence="7 8">
    <name type="scientific">Halomonas kalidii</name>
    <dbReference type="NCBI Taxonomy" id="3043293"/>
    <lineage>
        <taxon>Bacteria</taxon>
        <taxon>Pseudomonadati</taxon>
        <taxon>Pseudomonadota</taxon>
        <taxon>Gammaproteobacteria</taxon>
        <taxon>Oceanospirillales</taxon>
        <taxon>Halomonadaceae</taxon>
        <taxon>Halomonas</taxon>
    </lineage>
</organism>
<feature type="transmembrane region" description="Helical" evidence="6">
    <location>
        <begin position="66"/>
        <end position="89"/>
    </location>
</feature>
<evidence type="ECO:0000313" key="7">
    <source>
        <dbReference type="EMBL" id="MDI5935289.1"/>
    </source>
</evidence>
<keyword evidence="6" id="KW-1003">Cell membrane</keyword>
<accession>A0ABT6VMS8</accession>
<evidence type="ECO:0000256" key="3">
    <source>
        <dbReference type="ARBA" id="ARBA00022692"/>
    </source>
</evidence>
<reference evidence="7 8" key="1">
    <citation type="submission" date="2023-04" db="EMBL/GenBank/DDBJ databases">
        <title>Halomonas strains isolated from rhizosphere soil.</title>
        <authorList>
            <person name="Xu L."/>
            <person name="Sun J.-Q."/>
        </authorList>
    </citation>
    <scope>NUCLEOTIDE SEQUENCE [LARGE SCALE GENOMIC DNA]</scope>
    <source>
        <strain evidence="7 8">LN1S58</strain>
    </source>
</reference>
<evidence type="ECO:0000256" key="1">
    <source>
        <dbReference type="ARBA" id="ARBA00004141"/>
    </source>
</evidence>
<keyword evidence="8" id="KW-1185">Reference proteome</keyword>
<protein>
    <recommendedName>
        <fullName evidence="6">Probable membrane transporter protein</fullName>
    </recommendedName>
</protein>
<comment type="caution">
    <text evidence="7">The sequence shown here is derived from an EMBL/GenBank/DDBJ whole genome shotgun (WGS) entry which is preliminary data.</text>
</comment>
<feature type="transmembrane region" description="Helical" evidence="6">
    <location>
        <begin position="125"/>
        <end position="147"/>
    </location>
</feature>
<dbReference type="InterPro" id="IPR002781">
    <property type="entry name" value="TM_pro_TauE-like"/>
</dbReference>
<feature type="transmembrane region" description="Helical" evidence="6">
    <location>
        <begin position="225"/>
        <end position="246"/>
    </location>
</feature>
<feature type="transmembrane region" description="Helical" evidence="6">
    <location>
        <begin position="30"/>
        <end position="54"/>
    </location>
</feature>
<keyword evidence="5 6" id="KW-0472">Membrane</keyword>
<dbReference type="Pfam" id="PF01925">
    <property type="entry name" value="TauE"/>
    <property type="match status" value="1"/>
</dbReference>
<feature type="transmembrane region" description="Helical" evidence="6">
    <location>
        <begin position="95"/>
        <end position="113"/>
    </location>
</feature>
<evidence type="ECO:0000313" key="8">
    <source>
        <dbReference type="Proteomes" id="UP001244242"/>
    </source>
</evidence>
<comment type="subcellular location">
    <subcellularLocation>
        <location evidence="6">Cell membrane</location>
        <topology evidence="6">Multi-pass membrane protein</topology>
    </subcellularLocation>
    <subcellularLocation>
        <location evidence="1">Membrane</location>
        <topology evidence="1">Multi-pass membrane protein</topology>
    </subcellularLocation>
</comment>
<proteinExistence type="inferred from homology"/>
<gene>
    <name evidence="7" type="ORF">QLQ84_15950</name>
</gene>
<dbReference type="RefSeq" id="WP_282722746.1">
    <property type="nucleotide sequence ID" value="NZ_JASCQO010000042.1"/>
</dbReference>
<feature type="transmembrane region" description="Helical" evidence="6">
    <location>
        <begin position="192"/>
        <end position="213"/>
    </location>
</feature>
<evidence type="ECO:0000256" key="6">
    <source>
        <dbReference type="RuleBase" id="RU363041"/>
    </source>
</evidence>
<keyword evidence="4 6" id="KW-1133">Transmembrane helix</keyword>
<evidence type="ECO:0000256" key="5">
    <source>
        <dbReference type="ARBA" id="ARBA00023136"/>
    </source>
</evidence>
<dbReference type="EMBL" id="JASCQO010000042">
    <property type="protein sequence ID" value="MDI5935289.1"/>
    <property type="molecule type" value="Genomic_DNA"/>
</dbReference>